<reference evidence="2" key="1">
    <citation type="submission" date="2013-08" db="EMBL/GenBank/DDBJ databases">
        <authorList>
            <person name="Mendez C."/>
            <person name="Richter M."/>
            <person name="Ferrer M."/>
            <person name="Sanchez J."/>
        </authorList>
    </citation>
    <scope>NUCLEOTIDE SEQUENCE</scope>
</reference>
<dbReference type="InterPro" id="IPR000462">
    <property type="entry name" value="CDP-OH_P_trans"/>
</dbReference>
<dbReference type="GO" id="GO:0016020">
    <property type="term" value="C:membrane"/>
    <property type="evidence" value="ECO:0007669"/>
    <property type="project" value="InterPro"/>
</dbReference>
<comment type="caution">
    <text evidence="2">The sequence shown here is derived from an EMBL/GenBank/DDBJ whole genome shotgun (WGS) entry which is preliminary data.</text>
</comment>
<accession>T1B335</accession>
<evidence type="ECO:0000256" key="1">
    <source>
        <dbReference type="SAM" id="Phobius"/>
    </source>
</evidence>
<feature type="transmembrane region" description="Helical" evidence="1">
    <location>
        <begin position="105"/>
        <end position="127"/>
    </location>
</feature>
<dbReference type="Pfam" id="PF01066">
    <property type="entry name" value="CDP-OH_P_transf"/>
    <property type="match status" value="1"/>
</dbReference>
<dbReference type="Gene3D" id="1.20.120.1760">
    <property type="match status" value="1"/>
</dbReference>
<name>T1B335_9ZZZZ</name>
<gene>
    <name evidence="2" type="ORF">B2A_07859</name>
</gene>
<evidence type="ECO:0000313" key="2">
    <source>
        <dbReference type="EMBL" id="EQD48775.1"/>
    </source>
</evidence>
<keyword evidence="1" id="KW-1133">Transmembrane helix</keyword>
<keyword evidence="1" id="KW-0812">Transmembrane</keyword>
<organism evidence="2">
    <name type="scientific">mine drainage metagenome</name>
    <dbReference type="NCBI Taxonomy" id="410659"/>
    <lineage>
        <taxon>unclassified sequences</taxon>
        <taxon>metagenomes</taxon>
        <taxon>ecological metagenomes</taxon>
    </lineage>
</organism>
<reference evidence="2" key="2">
    <citation type="journal article" date="2014" name="ISME J.">
        <title>Microbial stratification in low pH oxic and suboxic macroscopic growths along an acid mine drainage.</title>
        <authorList>
            <person name="Mendez-Garcia C."/>
            <person name="Mesa V."/>
            <person name="Sprenger R.R."/>
            <person name="Richter M."/>
            <person name="Diez M.S."/>
            <person name="Solano J."/>
            <person name="Bargiela R."/>
            <person name="Golyshina O.V."/>
            <person name="Manteca A."/>
            <person name="Ramos J.L."/>
            <person name="Gallego J.R."/>
            <person name="Llorente I."/>
            <person name="Martins Dos Santos V.A."/>
            <person name="Jensen O.N."/>
            <person name="Pelaez A.I."/>
            <person name="Sanchez J."/>
            <person name="Ferrer M."/>
        </authorList>
    </citation>
    <scope>NUCLEOTIDE SEQUENCE</scope>
</reference>
<proteinExistence type="predicted"/>
<dbReference type="InterPro" id="IPR043130">
    <property type="entry name" value="CDP-OH_PTrfase_TM_dom"/>
</dbReference>
<keyword evidence="1" id="KW-0472">Membrane</keyword>
<dbReference type="AlphaFoldDB" id="T1B335"/>
<feature type="transmembrane region" description="Helical" evidence="1">
    <location>
        <begin position="12"/>
        <end position="41"/>
    </location>
</feature>
<protein>
    <submittedName>
        <fullName evidence="2">Uncharacterized protein</fullName>
    </submittedName>
</protein>
<dbReference type="GO" id="GO:0008654">
    <property type="term" value="P:phospholipid biosynthetic process"/>
    <property type="evidence" value="ECO:0007669"/>
    <property type="project" value="InterPro"/>
</dbReference>
<dbReference type="EMBL" id="AUZZ01005652">
    <property type="protein sequence ID" value="EQD48775.1"/>
    <property type="molecule type" value="Genomic_DNA"/>
</dbReference>
<dbReference type="GO" id="GO:0016780">
    <property type="term" value="F:phosphotransferase activity, for other substituted phosphate groups"/>
    <property type="evidence" value="ECO:0007669"/>
    <property type="project" value="InterPro"/>
</dbReference>
<sequence>MRAADETTLFRTALVLVVVYLIIIKFPSYLTIIIFAIALILDAFDGYFAVWQVSKHKVGFLRYMKATVLNDKKAHEEIVEYKHKVSETARFGPRMDIAGDRVAEYSMWVVFTYLHIIPLIILLLVIVRHSFADALMGAKGTSSKMKSAFARAVYSSNASRAVINALKFIAFAYLILVYVNNFPILVGYILVGALFTFIMLRGVAEVYESSR</sequence>